<dbReference type="Gene3D" id="3.30.1490.110">
    <property type="match status" value="1"/>
</dbReference>
<dbReference type="HAMAP" id="MF_02033">
    <property type="entry name" value="FtsA"/>
    <property type="match status" value="1"/>
</dbReference>
<evidence type="ECO:0000256" key="6">
    <source>
        <dbReference type="PIRNR" id="PIRNR003101"/>
    </source>
</evidence>
<dbReference type="NCBIfam" id="TIGR01174">
    <property type="entry name" value="ftsA"/>
    <property type="match status" value="1"/>
</dbReference>
<dbReference type="EMBL" id="VMFF01000008">
    <property type="protein sequence ID" value="TSC66335.1"/>
    <property type="molecule type" value="Genomic_DNA"/>
</dbReference>
<name>A0A554JD89_9BACT</name>
<dbReference type="Proteomes" id="UP000319613">
    <property type="component" value="Unassembled WGS sequence"/>
</dbReference>
<evidence type="ECO:0000259" key="7">
    <source>
        <dbReference type="SMART" id="SM00842"/>
    </source>
</evidence>
<keyword evidence="1 5" id="KW-1003">Cell membrane</keyword>
<comment type="subcellular location">
    <subcellularLocation>
        <location evidence="5">Cell membrane</location>
        <topology evidence="5">Peripheral membrane protein</topology>
        <orientation evidence="5">Cytoplasmic side</orientation>
    </subcellularLocation>
    <text evidence="5">Localizes to the Z ring in an FtsZ-dependent manner. Targeted to the membrane through a conserved C-terminal amphipathic helix.</text>
</comment>
<accession>A0A554JD89</accession>
<gene>
    <name evidence="5" type="primary">ftsA</name>
    <name evidence="8" type="ORF">G01um101477_133</name>
</gene>
<dbReference type="Pfam" id="PF14450">
    <property type="entry name" value="FtsA"/>
    <property type="match status" value="1"/>
</dbReference>
<comment type="similarity">
    <text evidence="5 6">Belongs to the FtsA/MreB family.</text>
</comment>
<feature type="domain" description="SHS2" evidence="7">
    <location>
        <begin position="7"/>
        <end position="196"/>
    </location>
</feature>
<dbReference type="AlphaFoldDB" id="A0A554JD89"/>
<comment type="subunit">
    <text evidence="5">Self-interacts. Interacts with FtsZ.</text>
</comment>
<protein>
    <recommendedName>
        <fullName evidence="5 6">Cell division protein FtsA</fullName>
    </recommendedName>
</protein>
<proteinExistence type="inferred from homology"/>
<dbReference type="GO" id="GO:0009898">
    <property type="term" value="C:cytoplasmic side of plasma membrane"/>
    <property type="evidence" value="ECO:0007669"/>
    <property type="project" value="UniProtKB-UniRule"/>
</dbReference>
<comment type="function">
    <text evidence="5 6">Cell division protein that is involved in the assembly of the Z ring. May serve as a membrane anchor for the Z ring.</text>
</comment>
<dbReference type="GO" id="GO:0032153">
    <property type="term" value="C:cell division site"/>
    <property type="evidence" value="ECO:0007669"/>
    <property type="project" value="UniProtKB-UniRule"/>
</dbReference>
<evidence type="ECO:0000256" key="2">
    <source>
        <dbReference type="ARBA" id="ARBA00022618"/>
    </source>
</evidence>
<keyword evidence="4 5" id="KW-0131">Cell cycle</keyword>
<dbReference type="InterPro" id="IPR043129">
    <property type="entry name" value="ATPase_NBD"/>
</dbReference>
<evidence type="ECO:0000313" key="8">
    <source>
        <dbReference type="EMBL" id="TSC66335.1"/>
    </source>
</evidence>
<dbReference type="PANTHER" id="PTHR32432">
    <property type="entry name" value="CELL DIVISION PROTEIN FTSA-RELATED"/>
    <property type="match status" value="1"/>
</dbReference>
<dbReference type="PIRSF" id="PIRSF003101">
    <property type="entry name" value="FtsA"/>
    <property type="match status" value="1"/>
</dbReference>
<evidence type="ECO:0000256" key="5">
    <source>
        <dbReference type="HAMAP-Rule" id="MF_02033"/>
    </source>
</evidence>
<dbReference type="InterPro" id="IPR003494">
    <property type="entry name" value="SHS2_FtsA"/>
</dbReference>
<evidence type="ECO:0000256" key="3">
    <source>
        <dbReference type="ARBA" id="ARBA00023136"/>
    </source>
</evidence>
<dbReference type="CDD" id="cd24048">
    <property type="entry name" value="ASKHA_NBD_FtsA"/>
    <property type="match status" value="1"/>
</dbReference>
<evidence type="ECO:0000256" key="4">
    <source>
        <dbReference type="ARBA" id="ARBA00023306"/>
    </source>
</evidence>
<evidence type="ECO:0000313" key="9">
    <source>
        <dbReference type="Proteomes" id="UP000319613"/>
    </source>
</evidence>
<dbReference type="Gene3D" id="3.30.420.40">
    <property type="match status" value="2"/>
</dbReference>
<keyword evidence="3 5" id="KW-0472">Membrane</keyword>
<dbReference type="InterPro" id="IPR020823">
    <property type="entry name" value="Cell_div_FtsA"/>
</dbReference>
<reference evidence="8 9" key="1">
    <citation type="submission" date="2017-07" db="EMBL/GenBank/DDBJ databases">
        <title>Mechanisms for carbon and nitrogen cycling indicate functional differentiation within the Candidate Phyla Radiation.</title>
        <authorList>
            <person name="Danczak R.E."/>
            <person name="Johnston M.D."/>
            <person name="Kenah C."/>
            <person name="Slattery M."/>
            <person name="Wrighton K.C."/>
            <person name="Wilkins M.J."/>
        </authorList>
    </citation>
    <scope>NUCLEOTIDE SEQUENCE [LARGE SCALE GENOMIC DNA]</scope>
    <source>
        <strain evidence="8">Gr01-1014_77</strain>
    </source>
</reference>
<dbReference type="PANTHER" id="PTHR32432:SF4">
    <property type="entry name" value="CELL DIVISION PROTEIN FTSA"/>
    <property type="match status" value="1"/>
</dbReference>
<comment type="caution">
    <text evidence="8">The sequence shown here is derived from an EMBL/GenBank/DDBJ whole genome shotgun (WGS) entry which is preliminary data.</text>
</comment>
<keyword evidence="2 5" id="KW-0132">Cell division</keyword>
<evidence type="ECO:0000256" key="1">
    <source>
        <dbReference type="ARBA" id="ARBA00022475"/>
    </source>
</evidence>
<dbReference type="InterPro" id="IPR050696">
    <property type="entry name" value="FtsA/MreB"/>
</dbReference>
<organism evidence="8 9">
    <name type="scientific">Candidatus Doudnabacteria bacterium Gr01-1014_77</name>
    <dbReference type="NCBI Taxonomy" id="2017133"/>
    <lineage>
        <taxon>Bacteria</taxon>
        <taxon>Candidatus Doudnaibacteriota</taxon>
    </lineage>
</organism>
<dbReference type="Pfam" id="PF02491">
    <property type="entry name" value="SHS2_FTSA"/>
    <property type="match status" value="1"/>
</dbReference>
<sequence length="414" mass="44378">MPQQQYLVGLDIGSSYVRVVVGKIDEESKVPSIIGVSETPSSGIRKGVIIDIDEAVSTISQALEKVERMTGIAVTDATVAIGGAHISSVESHGVIAVSRADGEIMENDIIRVIDASQAISIPANREIIHVIPKNFVVDGQTGIKDPLGMTGIRLEVDTVIVQAAAPFIKNLTKAIQQAGIKINDMVLAPLAAAQAVLTKRQKELGVALVDLGGGTTGLVVFEEGQLLHTSVIPVGSAHITNDIAIGLRTSIETAEKVKQGYAHAIPREVNRSEEIDLSELDSSEEEHVSRHHVAEISEARLEEIFDLVNKELKTINRDGQLPAGVVFTGAGANLPGILELAKKQLRLPVQLGVPANVNTIIDRVEDPAYATAVGLVLWAFEYHHTNSKAPTFGLDIFQNAKLDPLKKLFKKFLP</sequence>
<dbReference type="SUPFAM" id="SSF53067">
    <property type="entry name" value="Actin-like ATPase domain"/>
    <property type="match status" value="2"/>
</dbReference>
<dbReference type="SMART" id="SM00842">
    <property type="entry name" value="FtsA"/>
    <property type="match status" value="1"/>
</dbReference>
<dbReference type="GO" id="GO:0043093">
    <property type="term" value="P:FtsZ-dependent cytokinesis"/>
    <property type="evidence" value="ECO:0007669"/>
    <property type="project" value="UniProtKB-UniRule"/>
</dbReference>